<sequence>MPPFFTCIFYCTFFFLRKCFRFGTGQCLSGHRPNCIAWRPKWRPPPLVRAHAKIGEAAATNRSDNNGEHTKKARVERSFFFGFLWSHRNKKEGPRGDDKKKGC</sequence>
<evidence type="ECO:0000313" key="2">
    <source>
        <dbReference type="Proteomes" id="UP001253637"/>
    </source>
</evidence>
<proteinExistence type="predicted"/>
<evidence type="ECO:0000313" key="1">
    <source>
        <dbReference type="EMBL" id="BCU03490.1"/>
    </source>
</evidence>
<protein>
    <submittedName>
        <fullName evidence="1">Uncharacterized protein</fullName>
    </submittedName>
</protein>
<reference evidence="1" key="1">
    <citation type="submission" date="2021-04" db="EMBL/GenBank/DDBJ databases">
        <title>Draft Genome Sequence of Pandoravirus japonicus, Isolated from the Sabaishi River of Niigata, Japan.</title>
        <authorList>
            <person name="Hosokawa N."/>
            <person name="Takahashi H."/>
            <person name="Aoki K."/>
            <person name="Takemura M."/>
        </authorList>
    </citation>
    <scope>NUCLEOTIDE SEQUENCE</scope>
</reference>
<dbReference type="EMBL" id="LC625835">
    <property type="protein sequence ID" value="BCU03490.1"/>
    <property type="molecule type" value="Genomic_DNA"/>
</dbReference>
<organism evidence="1 2">
    <name type="scientific">Pandoravirus japonicus</name>
    <dbReference type="NCBI Taxonomy" id="2823154"/>
    <lineage>
        <taxon>Viruses</taxon>
        <taxon>Pandoravirus</taxon>
    </lineage>
</organism>
<name>A0A811BQ97_9VIRU</name>
<accession>A0A811BQ97</accession>
<dbReference type="Proteomes" id="UP001253637">
    <property type="component" value="Segment"/>
</dbReference>